<evidence type="ECO:0000313" key="5">
    <source>
        <dbReference type="Proteomes" id="UP000823405"/>
    </source>
</evidence>
<dbReference type="Gene3D" id="3.30.530.20">
    <property type="match status" value="3"/>
</dbReference>
<feature type="compositionally biased region" description="Polar residues" evidence="1">
    <location>
        <begin position="1631"/>
        <end position="1650"/>
    </location>
</feature>
<feature type="domain" description="START" evidence="3">
    <location>
        <begin position="1039"/>
        <end position="1245"/>
    </location>
</feature>
<keyword evidence="5" id="KW-1185">Reference proteome</keyword>
<keyword evidence="2" id="KW-1133">Transmembrane helix</keyword>
<evidence type="ECO:0000259" key="3">
    <source>
        <dbReference type="PROSITE" id="PS50848"/>
    </source>
</evidence>
<dbReference type="PANTHER" id="PTHR19308">
    <property type="entry name" value="PHOSPHATIDYLCHOLINE TRANSFER PROTEIN"/>
    <property type="match status" value="1"/>
</dbReference>
<feature type="compositionally biased region" description="Low complexity" evidence="1">
    <location>
        <begin position="2076"/>
        <end position="2088"/>
    </location>
</feature>
<name>A0A9P6QV00_9FUNG</name>
<dbReference type="OrthoDB" id="196858at2759"/>
<feature type="compositionally biased region" description="Basic residues" evidence="1">
    <location>
        <begin position="1768"/>
        <end position="1780"/>
    </location>
</feature>
<dbReference type="Pfam" id="PF01852">
    <property type="entry name" value="START"/>
    <property type="match status" value="1"/>
</dbReference>
<dbReference type="PROSITE" id="PS50848">
    <property type="entry name" value="START"/>
    <property type="match status" value="2"/>
</dbReference>
<feature type="region of interest" description="Disordered" evidence="1">
    <location>
        <begin position="2168"/>
        <end position="2211"/>
    </location>
</feature>
<feature type="region of interest" description="Disordered" evidence="1">
    <location>
        <begin position="1757"/>
        <end position="1866"/>
    </location>
</feature>
<dbReference type="SUPFAM" id="SSF55961">
    <property type="entry name" value="Bet v1-like"/>
    <property type="match status" value="3"/>
</dbReference>
<evidence type="ECO:0000256" key="2">
    <source>
        <dbReference type="SAM" id="Phobius"/>
    </source>
</evidence>
<feature type="non-terminal residue" evidence="4">
    <location>
        <position position="2256"/>
    </location>
</feature>
<feature type="compositionally biased region" description="Basic and acidic residues" evidence="1">
    <location>
        <begin position="2033"/>
        <end position="2042"/>
    </location>
</feature>
<dbReference type="EMBL" id="JAAAIN010001833">
    <property type="protein sequence ID" value="KAG0299839.1"/>
    <property type="molecule type" value="Genomic_DNA"/>
</dbReference>
<feature type="compositionally biased region" description="Polar residues" evidence="1">
    <location>
        <begin position="1667"/>
        <end position="1680"/>
    </location>
</feature>
<feature type="region of interest" description="Disordered" evidence="1">
    <location>
        <begin position="1348"/>
        <end position="1388"/>
    </location>
</feature>
<dbReference type="CDD" id="cd00177">
    <property type="entry name" value="START"/>
    <property type="match status" value="2"/>
</dbReference>
<feature type="region of interest" description="Disordered" evidence="1">
    <location>
        <begin position="453"/>
        <end position="478"/>
    </location>
</feature>
<gene>
    <name evidence="4" type="ORF">BGZ97_003515</name>
</gene>
<dbReference type="InterPro" id="IPR023393">
    <property type="entry name" value="START-like_dom_sf"/>
</dbReference>
<dbReference type="InterPro" id="IPR051213">
    <property type="entry name" value="START_lipid_transfer"/>
</dbReference>
<feature type="compositionally biased region" description="Basic and acidic residues" evidence="1">
    <location>
        <begin position="1788"/>
        <end position="1802"/>
    </location>
</feature>
<feature type="region of interest" description="Disordered" evidence="1">
    <location>
        <begin position="1"/>
        <end position="37"/>
    </location>
</feature>
<reference evidence="4" key="1">
    <citation type="journal article" date="2020" name="Fungal Divers.">
        <title>Resolving the Mortierellaceae phylogeny through synthesis of multi-gene phylogenetics and phylogenomics.</title>
        <authorList>
            <person name="Vandepol N."/>
            <person name="Liber J."/>
            <person name="Desiro A."/>
            <person name="Na H."/>
            <person name="Kennedy M."/>
            <person name="Barry K."/>
            <person name="Grigoriev I.V."/>
            <person name="Miller A.N."/>
            <person name="O'Donnell K."/>
            <person name="Stajich J.E."/>
            <person name="Bonito G."/>
        </authorList>
    </citation>
    <scope>NUCLEOTIDE SEQUENCE</scope>
    <source>
        <strain evidence="4">NVP60</strain>
    </source>
</reference>
<keyword evidence="2" id="KW-0472">Membrane</keyword>
<evidence type="ECO:0000256" key="1">
    <source>
        <dbReference type="SAM" id="MobiDB-lite"/>
    </source>
</evidence>
<accession>A0A9P6QV00</accession>
<feature type="region of interest" description="Disordered" evidence="1">
    <location>
        <begin position="830"/>
        <end position="879"/>
    </location>
</feature>
<evidence type="ECO:0000313" key="4">
    <source>
        <dbReference type="EMBL" id="KAG0299839.1"/>
    </source>
</evidence>
<dbReference type="InterPro" id="IPR002913">
    <property type="entry name" value="START_lipid-bd_dom"/>
</dbReference>
<organism evidence="4 5">
    <name type="scientific">Linnemannia gamsii</name>
    <dbReference type="NCBI Taxonomy" id="64522"/>
    <lineage>
        <taxon>Eukaryota</taxon>
        <taxon>Fungi</taxon>
        <taxon>Fungi incertae sedis</taxon>
        <taxon>Mucoromycota</taxon>
        <taxon>Mortierellomycotina</taxon>
        <taxon>Mortierellomycetes</taxon>
        <taxon>Mortierellales</taxon>
        <taxon>Mortierellaceae</taxon>
        <taxon>Linnemannia</taxon>
    </lineage>
</organism>
<dbReference type="PANTHER" id="PTHR19308:SF14">
    <property type="entry name" value="START DOMAIN-CONTAINING PROTEIN"/>
    <property type="match status" value="1"/>
</dbReference>
<dbReference type="Proteomes" id="UP000823405">
    <property type="component" value="Unassembled WGS sequence"/>
</dbReference>
<feature type="region of interest" description="Disordered" evidence="1">
    <location>
        <begin position="1178"/>
        <end position="1200"/>
    </location>
</feature>
<feature type="compositionally biased region" description="Low complexity" evidence="1">
    <location>
        <begin position="465"/>
        <end position="476"/>
    </location>
</feature>
<feature type="region of interest" description="Disordered" evidence="1">
    <location>
        <begin position="998"/>
        <end position="1031"/>
    </location>
</feature>
<feature type="region of interest" description="Disordered" evidence="1">
    <location>
        <begin position="1883"/>
        <end position="1953"/>
    </location>
</feature>
<feature type="compositionally biased region" description="Polar residues" evidence="1">
    <location>
        <begin position="1188"/>
        <end position="1197"/>
    </location>
</feature>
<dbReference type="GO" id="GO:0005737">
    <property type="term" value="C:cytoplasm"/>
    <property type="evidence" value="ECO:0007669"/>
    <property type="project" value="UniProtKB-ARBA"/>
</dbReference>
<feature type="compositionally biased region" description="Polar residues" evidence="1">
    <location>
        <begin position="1883"/>
        <end position="1896"/>
    </location>
</feature>
<feature type="region of interest" description="Disordered" evidence="1">
    <location>
        <begin position="1975"/>
        <end position="2092"/>
    </location>
</feature>
<comment type="caution">
    <text evidence="4">The sequence shown here is derived from an EMBL/GenBank/DDBJ whole genome shotgun (WGS) entry which is preliminary data.</text>
</comment>
<feature type="domain" description="START" evidence="3">
    <location>
        <begin position="610"/>
        <end position="772"/>
    </location>
</feature>
<feature type="compositionally biased region" description="Low complexity" evidence="1">
    <location>
        <begin position="1"/>
        <end position="28"/>
    </location>
</feature>
<dbReference type="GO" id="GO:0008289">
    <property type="term" value="F:lipid binding"/>
    <property type="evidence" value="ECO:0007669"/>
    <property type="project" value="InterPro"/>
</dbReference>
<keyword evidence="2" id="KW-0812">Transmembrane</keyword>
<feature type="transmembrane region" description="Helical" evidence="2">
    <location>
        <begin position="2109"/>
        <end position="2127"/>
    </location>
</feature>
<proteinExistence type="predicted"/>
<protein>
    <recommendedName>
        <fullName evidence="3">START domain-containing protein</fullName>
    </recommendedName>
</protein>
<feature type="compositionally biased region" description="Basic residues" evidence="1">
    <location>
        <begin position="1821"/>
        <end position="1831"/>
    </location>
</feature>
<feature type="region of interest" description="Disordered" evidence="1">
    <location>
        <begin position="1629"/>
        <end position="1686"/>
    </location>
</feature>
<sequence>NGSSGSPGSVGRSGTGATSSAASSPVASRHNDDILSNLPGGTAASSAASAAIESLLPAITVSKKSVPGKSAEIVRASIVLPGLNEQTDLEDWRAVLECSGARKIWDPMVESSNVLMTLDDSTCITKTIFKTTWPASPRDALLIETTLLDHNAVLHIATSIKPSHDDPIFLRPSPPHVRAYLPLVAWHIQLVPADMDDTVSFTSFNSLTASQNKPVMPRHSIRVSFYYQIDMRGWAVNSSVSMQSHVPSCIANVYRLLRRQGVPPHVSRHSPRIQLDLNEYDPATGIYELRYDVIPTDSEDLLSGQRTVSSALKRFRLGGAAVEEEAELGKTAQDSSSIPQELVLSDDEGDDLENNGEGNNPQHGYVDVELDGEKWGLGSDIVVHIFMNDIEDEEFVQEHVECLKYMGRDRYILRMKHTETGPHHGAINVKLRIERIPQETTGSANLLSHQQLRFQRQQQERENEQQQQHQQHQNLLPTTDLNNLSVSVNGQEKNILPFHRSSIPPTKRLSMSLQEQLELSQQIVKEVDTGTSHWQSGSDGMDGAEVRTTASPLLLMSSSMPTTMQNLNRSNQSFMSNGTSTMTPGNTNPSKVNSSYGYFNSLLQEPATSWKPMSKQRGVQISKLEIQGHAPGIVKGEGIFEDYTIWDIKAVLDCPSARKVWDKMFDESHMLQHATPSSILSYVRLKGFWPASPKDMAVLNTTFITKDAIHYFATSVDDTNQYPVIPPPVSPFVRSELVVSGWYLQTVKPKSIRIVYIAQAAPTGWMVPGTALGAMATEMPLCVAEIMKYLDTYGSPPTLVSIRRGRALGVDYSHEKSSFRLEYVQDSNPIFSGHRQPLQQQHQHHQSVSADRQRRSTVDLTAGVGSGDPQQLSSPRLGPTDKLLAEIRLDARVWARNGDCDITIDPPPSKVTCSSVPHDGTGYRLRIEHSSGRAVPAGGKVLLMARKPTKPGCGIVVNGVPINMPSMEHLLSWMPHHVLLADKDKSQELTSLDGTLAERESQQGDQDDSGDKATSIIGENGKASEAGVKRSPSTLMSPLQYAQDAMDLLSKINSDHEDSWSVVSDSKSGLKVTKRFMPSEISDQVPLVRGEKVIEGFSLEEIATVIGTLGTRAKLDDLYESGEMLESFGAGCSTFHHVLKSYFPLPLPARDLYFVTATAFAEANARRPQITIISTSIPHSGASKATDEASTSTTTPAQPRPRAHLHLSAWILEGIDPYSSNHPIPSTRVTFMTALDLGGSVPQRISGMIQTMFPKMITQVESYLQTQAAPPIIRIPEQMVVGENPLVEPTAADTNLMQLPRIIPWIKPTNRVVSWDFKMKEYYCELILLFDQFRLNPSRLDLASEIRSEKTKKARRKSKQDTKKTGSPEQNGLDEEQEEQATKDESPAKSRTILELVVDLKQYPMGYNIITNIKVDPELLLQHKQQRDSGLKQAMSSSVSAVKLSGLTSTPGSAAASPAANRFIGGFDNNSKGSLADLNGRSSIDGDGGFHKSTSSEAATSGTGIAAVLGGSANVPRALPSSTSLIRILPPAVTVNIIDIPPAPSHSSSLSGVSKRRKHLIVITVPEAESSASYLQSRQHAAAAPLALKSAAPHAISGATAKPVVTASSVAGTTSTMFPDSDRMENRQNRHLTNSSSSQDLGSASETKNPAFSPGKPGIPEPIVKQPQEQHPQQLSSSLSEAPKPEVETRVFQFGVKIDRLQHKDLDHQALKAAKDNPKASPDEQEWLGRVMVDGMPVNVVTDWTRHELGFLDGVMEDLDDPQDRRDSRRKKSSSQRKRYGSTDQDEGSDHKTTDSLDETRPGQDASDEGAEEERRTTRSISRRRKHHRQQLGHLVNPYEPNSDPSHINHNGRASDPAPDNIRPTSALTGFSGFLMSVGLLGSNTSKGSQGEGTETTLDDPDTRSLVNDHQSALDYDDVDDDRTIRASKSTSRGGINGILNGTGSRGKANGRDRIHDEHDLDLESLHGSIVFHDRADDTDQGGYSHQSGDDLPRPTPYMEDENGGLVRRRRGKSAFTQDRDQSPTWPSLDIVRPPRDSRELESGGADSEVDSRLAHRRRNSRSSASKYQRPRVVHASSTSAARRTGSTNGADHPRFRGSLLYAYTFRNVVWSAIAFFLIGMLLRIYVIGPSFLKTANSSAIGRGSNAKPTTTTYYYYYRAAAPTDHGTTGGPFKSSSPLSSRLPVGSGSGSRQEGGVYEDRNEGTAGGGMDSSVWPQGIHEVFTCPFNPDIGHQDCSICDIKVLKLRFLQHLPIPA</sequence>